<organism evidence="1">
    <name type="scientific">Rhizophora mucronata</name>
    <name type="common">Asiatic mangrove</name>
    <dbReference type="NCBI Taxonomy" id="61149"/>
    <lineage>
        <taxon>Eukaryota</taxon>
        <taxon>Viridiplantae</taxon>
        <taxon>Streptophyta</taxon>
        <taxon>Embryophyta</taxon>
        <taxon>Tracheophyta</taxon>
        <taxon>Spermatophyta</taxon>
        <taxon>Magnoliopsida</taxon>
        <taxon>eudicotyledons</taxon>
        <taxon>Gunneridae</taxon>
        <taxon>Pentapetalae</taxon>
        <taxon>rosids</taxon>
        <taxon>fabids</taxon>
        <taxon>Malpighiales</taxon>
        <taxon>Rhizophoraceae</taxon>
        <taxon>Rhizophora</taxon>
    </lineage>
</organism>
<proteinExistence type="predicted"/>
<accession>A0A2P2NK87</accession>
<dbReference type="EMBL" id="GGEC01062424">
    <property type="protein sequence ID" value="MBX42908.1"/>
    <property type="molecule type" value="Transcribed_RNA"/>
</dbReference>
<protein>
    <submittedName>
        <fullName evidence="1">Trihelix transcription factor GTL2-like</fullName>
    </submittedName>
</protein>
<reference evidence="1" key="1">
    <citation type="submission" date="2018-02" db="EMBL/GenBank/DDBJ databases">
        <title>Rhizophora mucronata_Transcriptome.</title>
        <authorList>
            <person name="Meera S.P."/>
            <person name="Sreeshan A."/>
            <person name="Augustine A."/>
        </authorList>
    </citation>
    <scope>NUCLEOTIDE SEQUENCE</scope>
    <source>
        <tissue evidence="1">Leaf</tissue>
    </source>
</reference>
<evidence type="ECO:0000313" key="1">
    <source>
        <dbReference type="EMBL" id="MBX42908.1"/>
    </source>
</evidence>
<dbReference type="AlphaFoldDB" id="A0A2P2NK87"/>
<name>A0A2P2NK87_RHIMU</name>
<sequence>MGGRRLVTQQCACVKVRKMWFKCQTLALSTNFPNFALEIVDSY</sequence>